<evidence type="ECO:0000313" key="7">
    <source>
        <dbReference type="EMBL" id="WFD44893.1"/>
    </source>
</evidence>
<dbReference type="PANTHER" id="PTHR12570">
    <property type="match status" value="1"/>
</dbReference>
<feature type="compositionally biased region" description="Basic and acidic residues" evidence="5">
    <location>
        <begin position="598"/>
        <end position="612"/>
    </location>
</feature>
<keyword evidence="3 6" id="KW-1133">Transmembrane helix</keyword>
<evidence type="ECO:0000256" key="5">
    <source>
        <dbReference type="SAM" id="MobiDB-lite"/>
    </source>
</evidence>
<feature type="region of interest" description="Disordered" evidence="5">
    <location>
        <begin position="476"/>
        <end position="516"/>
    </location>
</feature>
<name>A0AAF0JFM7_9BASI</name>
<feature type="transmembrane region" description="Helical" evidence="6">
    <location>
        <begin position="246"/>
        <end position="270"/>
    </location>
</feature>
<evidence type="ECO:0000256" key="4">
    <source>
        <dbReference type="ARBA" id="ARBA00023136"/>
    </source>
</evidence>
<evidence type="ECO:0008006" key="9">
    <source>
        <dbReference type="Google" id="ProtNLM"/>
    </source>
</evidence>
<feature type="transmembrane region" description="Helical" evidence="6">
    <location>
        <begin position="182"/>
        <end position="210"/>
    </location>
</feature>
<feature type="compositionally biased region" description="Polar residues" evidence="5">
    <location>
        <begin position="481"/>
        <end position="506"/>
    </location>
</feature>
<dbReference type="Pfam" id="PF05653">
    <property type="entry name" value="Mg_trans_NIPA"/>
    <property type="match status" value="1"/>
</dbReference>
<feature type="compositionally biased region" description="Basic and acidic residues" evidence="5">
    <location>
        <begin position="428"/>
        <end position="438"/>
    </location>
</feature>
<evidence type="ECO:0000256" key="1">
    <source>
        <dbReference type="ARBA" id="ARBA00004141"/>
    </source>
</evidence>
<feature type="transmembrane region" description="Helical" evidence="6">
    <location>
        <begin position="216"/>
        <end position="234"/>
    </location>
</feature>
<evidence type="ECO:0000256" key="3">
    <source>
        <dbReference type="ARBA" id="ARBA00022989"/>
    </source>
</evidence>
<comment type="subcellular location">
    <subcellularLocation>
        <location evidence="1">Membrane</location>
        <topology evidence="1">Multi-pass membrane protein</topology>
    </subcellularLocation>
</comment>
<feature type="compositionally biased region" description="Low complexity" evidence="5">
    <location>
        <begin position="625"/>
        <end position="635"/>
    </location>
</feature>
<dbReference type="InterPro" id="IPR008521">
    <property type="entry name" value="Mg_trans_NIPA"/>
</dbReference>
<organism evidence="7 8">
    <name type="scientific">Malassezia psittaci</name>
    <dbReference type="NCBI Taxonomy" id="1821823"/>
    <lineage>
        <taxon>Eukaryota</taxon>
        <taxon>Fungi</taxon>
        <taxon>Dikarya</taxon>
        <taxon>Basidiomycota</taxon>
        <taxon>Ustilaginomycotina</taxon>
        <taxon>Malasseziomycetes</taxon>
        <taxon>Malasseziales</taxon>
        <taxon>Malasseziaceae</taxon>
        <taxon>Malassezia</taxon>
    </lineage>
</organism>
<dbReference type="SUPFAM" id="SSF103481">
    <property type="entry name" value="Multidrug resistance efflux transporter EmrE"/>
    <property type="match status" value="1"/>
</dbReference>
<feature type="region of interest" description="Disordered" evidence="5">
    <location>
        <begin position="401"/>
        <end position="453"/>
    </location>
</feature>
<gene>
    <name evidence="7" type="ORF">MPSI1_003566</name>
</gene>
<feature type="compositionally biased region" description="Basic and acidic residues" evidence="5">
    <location>
        <begin position="639"/>
        <end position="648"/>
    </location>
</feature>
<evidence type="ECO:0000256" key="2">
    <source>
        <dbReference type="ARBA" id="ARBA00022692"/>
    </source>
</evidence>
<keyword evidence="8" id="KW-1185">Reference proteome</keyword>
<feature type="region of interest" description="Disordered" evidence="5">
    <location>
        <begin position="359"/>
        <end position="389"/>
    </location>
</feature>
<reference evidence="7" key="1">
    <citation type="submission" date="2023-02" db="EMBL/GenBank/DDBJ databases">
        <title>Mating type loci evolution in Malassezia.</title>
        <authorList>
            <person name="Coelho M.A."/>
        </authorList>
    </citation>
    <scope>NUCLEOTIDE SEQUENCE</scope>
    <source>
        <strain evidence="7">CBS 14136</strain>
    </source>
</reference>
<feature type="transmembrane region" description="Helical" evidence="6">
    <location>
        <begin position="276"/>
        <end position="298"/>
    </location>
</feature>
<accession>A0AAF0JFM7</accession>
<keyword evidence="4 6" id="KW-0472">Membrane</keyword>
<keyword evidence="2 6" id="KW-0812">Transmembrane</keyword>
<feature type="transmembrane region" description="Helical" evidence="6">
    <location>
        <begin position="88"/>
        <end position="107"/>
    </location>
</feature>
<dbReference type="Proteomes" id="UP001214628">
    <property type="component" value="Chromosome 6"/>
</dbReference>
<dbReference type="GO" id="GO:0016020">
    <property type="term" value="C:membrane"/>
    <property type="evidence" value="ECO:0007669"/>
    <property type="project" value="UniProtKB-SubCell"/>
</dbReference>
<evidence type="ECO:0000256" key="6">
    <source>
        <dbReference type="SAM" id="Phobius"/>
    </source>
</evidence>
<feature type="transmembrane region" description="Helical" evidence="6">
    <location>
        <begin position="12"/>
        <end position="34"/>
    </location>
</feature>
<dbReference type="GO" id="GO:0015095">
    <property type="term" value="F:magnesium ion transmembrane transporter activity"/>
    <property type="evidence" value="ECO:0007669"/>
    <property type="project" value="InterPro"/>
</dbReference>
<dbReference type="AlphaFoldDB" id="A0AAF0JFM7"/>
<feature type="region of interest" description="Disordered" evidence="5">
    <location>
        <begin position="575"/>
        <end position="648"/>
    </location>
</feature>
<feature type="transmembrane region" description="Helical" evidence="6">
    <location>
        <begin position="154"/>
        <end position="173"/>
    </location>
</feature>
<protein>
    <recommendedName>
        <fullName evidence="9">DUF803-domain-containing protein</fullName>
    </recommendedName>
</protein>
<dbReference type="InterPro" id="IPR037185">
    <property type="entry name" value="EmrE-like"/>
</dbReference>
<proteinExistence type="predicted"/>
<feature type="transmembrane region" description="Helical" evidence="6">
    <location>
        <begin position="114"/>
        <end position="134"/>
    </location>
</feature>
<feature type="compositionally biased region" description="Basic residues" evidence="5">
    <location>
        <begin position="369"/>
        <end position="379"/>
    </location>
</feature>
<evidence type="ECO:0000313" key="8">
    <source>
        <dbReference type="Proteomes" id="UP001214628"/>
    </source>
</evidence>
<dbReference type="EMBL" id="CP118380">
    <property type="protein sequence ID" value="WFD44893.1"/>
    <property type="molecule type" value="Genomic_DNA"/>
</dbReference>
<dbReference type="PANTHER" id="PTHR12570:SF92">
    <property type="entry name" value="SPICHTHYIN, ISOFORM B"/>
    <property type="match status" value="1"/>
</dbReference>
<sequence>MSLSDPQSNPPAFKFVGLGLAVLSGVFIGSSFVFKKKGLLSAQKKYATTAGDSHAYLKSPLWWTGMMIMVLGEVLNFVAYAFADAILVTPMGALSVVVCAILSSIFLKECLTLFGKVGCFLCIVGSVIIAINAPEQKTSGNIHEYQKLFIAPGFLTWLGICVVTALLLIFFVAPRYGKKSMLVYITVCSVIGGLSVSVTSGLGSAIILSIRGQNQFTYWFTYFLLVFIVVTLLVEINYLNKALELFNTAAVTPTYYVLFTAATIITSIILSKGMRASAATIVTIVFGFFTICSGIVLLQLSKMDPEDLEQQKGFDRKSSMLVRMTQMAHDHESDSEITHMEDPGIDSVRGGLGVVGSVLRARSVERSKSRSRPSRHTRHGYNDTELGVSENVQRYQLYDRPVSHPPASQSPTSPPNRYASIKFAPDADLPHGHHDPHLSPKHTPRHEPNELSDDMALPLTGAIDIGHALAPILEHHKKRSASQNTSSKGSQRKPSTARRSSNTSRQASEKQVGHTIHGQDIAFDLDDDADLGEPSISDAHQIELPPLWDQPSDFAEYGVASPTMIVDEYCREPLSPASPASNARTPSMRGFRSFSRGKRMDASHEESPHRDALGLFKLRKPSRPSNANNSGANASKEPTSAERDHLLP</sequence>
<feature type="transmembrane region" description="Helical" evidence="6">
    <location>
        <begin position="61"/>
        <end position="82"/>
    </location>
</feature>